<dbReference type="InterPro" id="IPR036296">
    <property type="entry name" value="SKP1-like_dim_sf"/>
</dbReference>
<evidence type="ECO:0000313" key="5">
    <source>
        <dbReference type="RefSeq" id="XP_023176674.1"/>
    </source>
</evidence>
<comment type="similarity">
    <text evidence="1">Belongs to the SKP1 family.</text>
</comment>
<proteinExistence type="inferred from homology"/>
<dbReference type="InterPro" id="IPR011333">
    <property type="entry name" value="SKP1/BTB/POZ_sf"/>
</dbReference>
<dbReference type="SUPFAM" id="SSF81382">
    <property type="entry name" value="Skp1 dimerisation domain-like"/>
    <property type="match status" value="1"/>
</dbReference>
<dbReference type="OMA" id="KILLWAE"/>
<dbReference type="Pfam" id="PF03931">
    <property type="entry name" value="Skp1_POZ"/>
    <property type="match status" value="1"/>
</dbReference>
<dbReference type="PANTHER" id="PTHR11165">
    <property type="entry name" value="SKP1"/>
    <property type="match status" value="1"/>
</dbReference>
<accession>A0A6J1M6B9</accession>
<dbReference type="GeneID" id="111603360"/>
<dbReference type="AlphaFoldDB" id="A0A6J1M6B9"/>
<feature type="domain" description="SKP1 component POZ" evidence="3">
    <location>
        <begin position="3"/>
        <end position="65"/>
    </location>
</feature>
<protein>
    <submittedName>
        <fullName evidence="5">SKP1-like protein 11</fullName>
    </submittedName>
</protein>
<dbReference type="Gene3D" id="3.30.710.10">
    <property type="entry name" value="Potassium Channel Kv1.1, Chain A"/>
    <property type="match status" value="1"/>
</dbReference>
<gene>
    <name evidence="5" type="primary">LOC111603360</name>
</gene>
<dbReference type="SMART" id="SM00512">
    <property type="entry name" value="Skp1"/>
    <property type="match status" value="1"/>
</dbReference>
<evidence type="ECO:0000256" key="1">
    <source>
        <dbReference type="ARBA" id="ARBA00009993"/>
    </source>
</evidence>
<dbReference type="Proteomes" id="UP000504633">
    <property type="component" value="Unplaced"/>
</dbReference>
<evidence type="ECO:0000259" key="3">
    <source>
        <dbReference type="Pfam" id="PF03931"/>
    </source>
</evidence>
<dbReference type="InterPro" id="IPR001232">
    <property type="entry name" value="SKP1-like"/>
</dbReference>
<dbReference type="GO" id="GO:0006511">
    <property type="term" value="P:ubiquitin-dependent protein catabolic process"/>
    <property type="evidence" value="ECO:0007669"/>
    <property type="project" value="InterPro"/>
</dbReference>
<dbReference type="InterPro" id="IPR016073">
    <property type="entry name" value="Skp1_comp_POZ"/>
</dbReference>
<dbReference type="OrthoDB" id="2342932at2759"/>
<name>A0A6J1M6B9_DROHY</name>
<keyword evidence="4" id="KW-1185">Reference proteome</keyword>
<evidence type="ECO:0000313" key="4">
    <source>
        <dbReference type="Proteomes" id="UP000504633"/>
    </source>
</evidence>
<organism evidence="4 5">
    <name type="scientific">Drosophila hydei</name>
    <name type="common">Fruit fly</name>
    <dbReference type="NCBI Taxonomy" id="7224"/>
    <lineage>
        <taxon>Eukaryota</taxon>
        <taxon>Metazoa</taxon>
        <taxon>Ecdysozoa</taxon>
        <taxon>Arthropoda</taxon>
        <taxon>Hexapoda</taxon>
        <taxon>Insecta</taxon>
        <taxon>Pterygota</taxon>
        <taxon>Neoptera</taxon>
        <taxon>Endopterygota</taxon>
        <taxon>Diptera</taxon>
        <taxon>Brachycera</taxon>
        <taxon>Muscomorpha</taxon>
        <taxon>Ephydroidea</taxon>
        <taxon>Drosophilidae</taxon>
        <taxon>Drosophila</taxon>
    </lineage>
</organism>
<evidence type="ECO:0000256" key="2">
    <source>
        <dbReference type="ARBA" id="ARBA00022786"/>
    </source>
</evidence>
<sequence length="145" mass="17056">MNHVRLETRDGFLIRIDFEVLRRSKVVQDMCQNSSADGTHQELILPLHGIDHEVLLKILLWMEYHMADEEPIWVQNKTEPVDIERHIDDWDKEFLREKLATVRAIMKGADYLNLPWLVKLCARKLRIRGSAELYLRTLGNIAPID</sequence>
<reference evidence="5" key="1">
    <citation type="submission" date="2025-08" db="UniProtKB">
        <authorList>
            <consortium name="RefSeq"/>
        </authorList>
    </citation>
    <scope>IDENTIFICATION</scope>
    <source>
        <strain evidence="5">15085-1641.00</strain>
        <tissue evidence="5">Whole body</tissue>
    </source>
</reference>
<dbReference type="SUPFAM" id="SSF54695">
    <property type="entry name" value="POZ domain"/>
    <property type="match status" value="1"/>
</dbReference>
<dbReference type="InterPro" id="IPR016897">
    <property type="entry name" value="SKP1"/>
</dbReference>
<dbReference type="RefSeq" id="XP_023176674.1">
    <property type="nucleotide sequence ID" value="XM_023320906.2"/>
</dbReference>
<keyword evidence="2" id="KW-0833">Ubl conjugation pathway</keyword>
<dbReference type="KEGG" id="dhe:111603360"/>